<gene>
    <name evidence="1" type="ORF">RHMOL_Rhmol04G0319000</name>
</gene>
<sequence length="80" mass="8698">MSSLLKTWKKFLGILAGEQVSVEEQQESLGFGYDYDDFGNISLTSEVDHSGLALASSVPVPIEISEDYGQRCLKPSNISA</sequence>
<name>A0ACC0P903_RHOML</name>
<evidence type="ECO:0000313" key="2">
    <source>
        <dbReference type="Proteomes" id="UP001062846"/>
    </source>
</evidence>
<dbReference type="EMBL" id="CM046391">
    <property type="protein sequence ID" value="KAI8561192.1"/>
    <property type="molecule type" value="Genomic_DNA"/>
</dbReference>
<dbReference type="Proteomes" id="UP001062846">
    <property type="component" value="Chromosome 4"/>
</dbReference>
<accession>A0ACC0P903</accession>
<comment type="caution">
    <text evidence="1">The sequence shown here is derived from an EMBL/GenBank/DDBJ whole genome shotgun (WGS) entry which is preliminary data.</text>
</comment>
<keyword evidence="2" id="KW-1185">Reference proteome</keyword>
<organism evidence="1 2">
    <name type="scientific">Rhododendron molle</name>
    <name type="common">Chinese azalea</name>
    <name type="synonym">Azalea mollis</name>
    <dbReference type="NCBI Taxonomy" id="49168"/>
    <lineage>
        <taxon>Eukaryota</taxon>
        <taxon>Viridiplantae</taxon>
        <taxon>Streptophyta</taxon>
        <taxon>Embryophyta</taxon>
        <taxon>Tracheophyta</taxon>
        <taxon>Spermatophyta</taxon>
        <taxon>Magnoliopsida</taxon>
        <taxon>eudicotyledons</taxon>
        <taxon>Gunneridae</taxon>
        <taxon>Pentapetalae</taxon>
        <taxon>asterids</taxon>
        <taxon>Ericales</taxon>
        <taxon>Ericaceae</taxon>
        <taxon>Ericoideae</taxon>
        <taxon>Rhodoreae</taxon>
        <taxon>Rhododendron</taxon>
    </lineage>
</organism>
<protein>
    <submittedName>
        <fullName evidence="1">Uncharacterized protein</fullName>
    </submittedName>
</protein>
<reference evidence="1" key="1">
    <citation type="submission" date="2022-02" db="EMBL/GenBank/DDBJ databases">
        <title>Plant Genome Project.</title>
        <authorList>
            <person name="Zhang R.-G."/>
        </authorList>
    </citation>
    <scope>NUCLEOTIDE SEQUENCE</scope>
    <source>
        <strain evidence="1">AT1</strain>
    </source>
</reference>
<proteinExistence type="predicted"/>
<evidence type="ECO:0000313" key="1">
    <source>
        <dbReference type="EMBL" id="KAI8561192.1"/>
    </source>
</evidence>